<comment type="caution">
    <text evidence="1">The sequence shown here is derived from an EMBL/GenBank/DDBJ whole genome shotgun (WGS) entry which is preliminary data.</text>
</comment>
<proteinExistence type="predicted"/>
<gene>
    <name evidence="1" type="ORF">Sfulv_14010</name>
</gene>
<sequence length="154" mass="16254">MPALQHGPQPCGVVEGAQEVDARHPLGTGQHEGPRARGDDQGVVRDRAAPGVQFVCRGPQSRHVEAEAQGDAECLEVDVEGGVLGLAEQDRLGEGRPVVRLMRFGADQRDGSGEALFAQGHGGLHSGHARSGDHHMPPRCSCLSRLTHPPTLST</sequence>
<dbReference type="Proteomes" id="UP000498980">
    <property type="component" value="Unassembled WGS sequence"/>
</dbReference>
<name>A0A7J0C255_9ACTN</name>
<reference evidence="1 2" key="1">
    <citation type="submission" date="2020-05" db="EMBL/GenBank/DDBJ databases">
        <title>Whole genome shotgun sequence of Streptomyces fulvorobeus NBRC 15897.</title>
        <authorList>
            <person name="Komaki H."/>
            <person name="Tamura T."/>
        </authorList>
    </citation>
    <scope>NUCLEOTIDE SEQUENCE [LARGE SCALE GENOMIC DNA]</scope>
    <source>
        <strain evidence="1 2">NBRC 15897</strain>
    </source>
</reference>
<accession>A0A7J0C255</accession>
<organism evidence="1 2">
    <name type="scientific">Streptomyces fulvorobeus</name>
    <dbReference type="NCBI Taxonomy" id="284028"/>
    <lineage>
        <taxon>Bacteria</taxon>
        <taxon>Bacillati</taxon>
        <taxon>Actinomycetota</taxon>
        <taxon>Actinomycetes</taxon>
        <taxon>Kitasatosporales</taxon>
        <taxon>Streptomycetaceae</taxon>
        <taxon>Streptomyces</taxon>
    </lineage>
</organism>
<evidence type="ECO:0000313" key="1">
    <source>
        <dbReference type="EMBL" id="GFM96590.1"/>
    </source>
</evidence>
<protein>
    <submittedName>
        <fullName evidence="1">Uncharacterized protein</fullName>
    </submittedName>
</protein>
<keyword evidence="2" id="KW-1185">Reference proteome</keyword>
<dbReference type="AlphaFoldDB" id="A0A7J0C255"/>
<dbReference type="EMBL" id="BLWC01000001">
    <property type="protein sequence ID" value="GFM96590.1"/>
    <property type="molecule type" value="Genomic_DNA"/>
</dbReference>
<evidence type="ECO:0000313" key="2">
    <source>
        <dbReference type="Proteomes" id="UP000498980"/>
    </source>
</evidence>